<dbReference type="HOGENOM" id="CLU_1739693_0_0_12"/>
<protein>
    <submittedName>
        <fullName evidence="2">Uncharacterized protein</fullName>
    </submittedName>
</protein>
<keyword evidence="1" id="KW-0812">Transmembrane</keyword>
<proteinExistence type="predicted"/>
<feature type="transmembrane region" description="Helical" evidence="1">
    <location>
        <begin position="80"/>
        <end position="102"/>
    </location>
</feature>
<dbReference type="AlphaFoldDB" id="A0A0F6MNL9"/>
<evidence type="ECO:0000256" key="1">
    <source>
        <dbReference type="SAM" id="Phobius"/>
    </source>
</evidence>
<dbReference type="Proteomes" id="UP000011701">
    <property type="component" value="Chromosome"/>
</dbReference>
<dbReference type="EMBL" id="AGDY01000008">
    <property type="protein sequence ID" value="EMB20899.1"/>
    <property type="molecule type" value="Genomic_DNA"/>
</dbReference>
<reference evidence="2" key="1">
    <citation type="submission" date="2012-01" db="EMBL/GenBank/DDBJ databases">
        <title>The Genome Sequence of Treponema denticola OTK.</title>
        <authorList>
            <consortium name="The Broad Institute Genome Sequencing Platform"/>
            <person name="Earl A."/>
            <person name="Ward D."/>
            <person name="Feldgarden M."/>
            <person name="Gevers D."/>
            <person name="Blanton J.M."/>
            <person name="Fenno C.J."/>
            <person name="Baranova O.V."/>
            <person name="Mathney J."/>
            <person name="Dewhirst F.E."/>
            <person name="Izard J."/>
            <person name="Young S.K."/>
            <person name="Zeng Q."/>
            <person name="Gargeya S."/>
            <person name="Fitzgerald M."/>
            <person name="Haas B."/>
            <person name="Abouelleil A."/>
            <person name="Alvarado L."/>
            <person name="Arachchi H.M."/>
            <person name="Berlin A."/>
            <person name="Chapman S.B."/>
            <person name="Gearin G."/>
            <person name="Goldberg J."/>
            <person name="Griggs A."/>
            <person name="Gujja S."/>
            <person name="Hansen M."/>
            <person name="Heiman D."/>
            <person name="Howarth C."/>
            <person name="Larimer J."/>
            <person name="Lui A."/>
            <person name="MacDonald P.J.P."/>
            <person name="McCowen C."/>
            <person name="Montmayeur A."/>
            <person name="Murphy C."/>
            <person name="Neiman D."/>
            <person name="Pearson M."/>
            <person name="Priest M."/>
            <person name="Roberts A."/>
            <person name="Saif S."/>
            <person name="Shea T."/>
            <person name="Sisk P."/>
            <person name="Stolte C."/>
            <person name="Sykes S."/>
            <person name="Wortman J."/>
            <person name="Nusbaum C."/>
            <person name="Birren B."/>
        </authorList>
    </citation>
    <scope>NUCLEOTIDE SEQUENCE [LARGE SCALE GENOMIC DNA]</scope>
    <source>
        <strain evidence="2">OTK</strain>
    </source>
</reference>
<feature type="transmembrane region" description="Helical" evidence="1">
    <location>
        <begin position="49"/>
        <end position="68"/>
    </location>
</feature>
<sequence length="150" mass="17292">MTKEKLISEKKAIQAVIIDVVFTFFPACVLIFIKISTKSMENFFIRSDWSYIAMILFGQSIIKMINAISENKNDKNTMLIVLHMTLLICFGFVPSVIILVLIETGYNHLLIIILQFVWLIISVLTHFLFGCISYILSKNKTIKNSDFIQY</sequence>
<keyword evidence="1" id="KW-1133">Transmembrane helix</keyword>
<feature type="transmembrane region" description="Helical" evidence="1">
    <location>
        <begin position="12"/>
        <end position="37"/>
    </location>
</feature>
<keyword evidence="1" id="KW-0472">Membrane</keyword>
<gene>
    <name evidence="2" type="ORF">HMPREF9723_01530</name>
</gene>
<accession>A0A0F6MNL9</accession>
<name>A0A0F6MNL9_TREDN</name>
<evidence type="ECO:0000313" key="2">
    <source>
        <dbReference type="EMBL" id="EMB20899.1"/>
    </source>
</evidence>
<feature type="transmembrane region" description="Helical" evidence="1">
    <location>
        <begin position="108"/>
        <end position="136"/>
    </location>
</feature>
<comment type="caution">
    <text evidence="2">The sequence shown here is derived from an EMBL/GenBank/DDBJ whole genome shotgun (WGS) entry which is preliminary data.</text>
</comment>
<organism evidence="2">
    <name type="scientific">Treponema denticola OTK</name>
    <dbReference type="NCBI Taxonomy" id="999434"/>
    <lineage>
        <taxon>Bacteria</taxon>
        <taxon>Pseudomonadati</taxon>
        <taxon>Spirochaetota</taxon>
        <taxon>Spirochaetia</taxon>
        <taxon>Spirochaetales</taxon>
        <taxon>Treponemataceae</taxon>
        <taxon>Treponema</taxon>
    </lineage>
</organism>